<evidence type="ECO:0000256" key="2">
    <source>
        <dbReference type="ARBA" id="ARBA00022676"/>
    </source>
</evidence>
<gene>
    <name evidence="9" type="ORF">JMJ55_27520</name>
</gene>
<reference evidence="9 10" key="1">
    <citation type="submission" date="2021-01" db="EMBL/GenBank/DDBJ databases">
        <title>Belnapia mucosa sp. nov. and Belnapia arida sp. nov., isolated from the Tabernas Desert (Almeria, Spain).</title>
        <authorList>
            <person name="Molina-Menor E."/>
            <person name="Vidal-Verdu A."/>
            <person name="Calonge A."/>
            <person name="Satari L."/>
            <person name="Pereto Magraner J."/>
            <person name="Porcar Miralles M."/>
        </authorList>
    </citation>
    <scope>NUCLEOTIDE SEQUENCE [LARGE SCALE GENOMIC DNA]</scope>
    <source>
        <strain evidence="9 10">T6</strain>
    </source>
</reference>
<evidence type="ECO:0000256" key="4">
    <source>
        <dbReference type="SAM" id="MobiDB-lite"/>
    </source>
</evidence>
<keyword evidence="2" id="KW-0328">Glycosyltransferase</keyword>
<dbReference type="EMBL" id="JAEUXJ010000025">
    <property type="protein sequence ID" value="MBL6459082.1"/>
    <property type="molecule type" value="Genomic_DNA"/>
</dbReference>
<dbReference type="PANTHER" id="PTHR43630">
    <property type="entry name" value="POLY-BETA-1,6-N-ACETYL-D-GLUCOSAMINE SYNTHASE"/>
    <property type="match status" value="1"/>
</dbReference>
<dbReference type="Pfam" id="PF13320">
    <property type="entry name" value="GH123_cat"/>
    <property type="match status" value="1"/>
</dbReference>
<keyword evidence="5" id="KW-0472">Membrane</keyword>
<keyword evidence="3" id="KW-0808">Transferase</keyword>
<proteinExistence type="inferred from homology"/>
<evidence type="ECO:0000256" key="3">
    <source>
        <dbReference type="ARBA" id="ARBA00022679"/>
    </source>
</evidence>
<dbReference type="CDD" id="cd02525">
    <property type="entry name" value="Succinoglycan_BP_ExoA"/>
    <property type="match status" value="1"/>
</dbReference>
<dbReference type="SUPFAM" id="SSF53448">
    <property type="entry name" value="Nucleotide-diphospho-sugar transferases"/>
    <property type="match status" value="1"/>
</dbReference>
<keyword evidence="5" id="KW-0812">Transmembrane</keyword>
<feature type="domain" description="Glycoside hydrolase 123 N-terminal" evidence="8">
    <location>
        <begin position="403"/>
        <end position="529"/>
    </location>
</feature>
<dbReference type="Pfam" id="PF00535">
    <property type="entry name" value="Glycos_transf_2"/>
    <property type="match status" value="1"/>
</dbReference>
<dbReference type="InterPro" id="IPR053850">
    <property type="entry name" value="Glyco_hydro_123_N_2"/>
</dbReference>
<feature type="domain" description="Glycosyltransferase 2-like" evidence="6">
    <location>
        <begin position="30"/>
        <end position="140"/>
    </location>
</feature>
<feature type="transmembrane region" description="Helical" evidence="5">
    <location>
        <begin position="322"/>
        <end position="344"/>
    </location>
</feature>
<feature type="region of interest" description="Disordered" evidence="4">
    <location>
        <begin position="1"/>
        <end position="20"/>
    </location>
</feature>
<dbReference type="Proteomes" id="UP000606490">
    <property type="component" value="Unassembled WGS sequence"/>
</dbReference>
<feature type="transmembrane region" description="Helical" evidence="5">
    <location>
        <begin position="365"/>
        <end position="388"/>
    </location>
</feature>
<feature type="domain" description="Glycoside hydrolase 123 catalytic" evidence="7">
    <location>
        <begin position="710"/>
        <end position="829"/>
    </location>
</feature>
<feature type="transmembrane region" description="Helical" evidence="5">
    <location>
        <begin position="292"/>
        <end position="310"/>
    </location>
</feature>
<dbReference type="PANTHER" id="PTHR43630:SF1">
    <property type="entry name" value="POLY-BETA-1,6-N-ACETYL-D-GLUCOSAMINE SYNTHASE"/>
    <property type="match status" value="1"/>
</dbReference>
<dbReference type="InterPro" id="IPR001173">
    <property type="entry name" value="Glyco_trans_2-like"/>
</dbReference>
<protein>
    <submittedName>
        <fullName evidence="9">Glycosyltransferase</fullName>
    </submittedName>
</protein>
<organism evidence="9 10">
    <name type="scientific">Belnapia mucosa</name>
    <dbReference type="NCBI Taxonomy" id="2804532"/>
    <lineage>
        <taxon>Bacteria</taxon>
        <taxon>Pseudomonadati</taxon>
        <taxon>Pseudomonadota</taxon>
        <taxon>Alphaproteobacteria</taxon>
        <taxon>Acetobacterales</taxon>
        <taxon>Roseomonadaceae</taxon>
        <taxon>Belnapia</taxon>
    </lineage>
</organism>
<evidence type="ECO:0000313" key="9">
    <source>
        <dbReference type="EMBL" id="MBL6459082.1"/>
    </source>
</evidence>
<evidence type="ECO:0000256" key="5">
    <source>
        <dbReference type="SAM" id="Phobius"/>
    </source>
</evidence>
<dbReference type="Pfam" id="PF22680">
    <property type="entry name" value="Glyco_hydro_123_N_2"/>
    <property type="match status" value="1"/>
</dbReference>
<comment type="caution">
    <text evidence="9">The sequence shown here is derived from an EMBL/GenBank/DDBJ whole genome shotgun (WGS) entry which is preliminary data.</text>
</comment>
<dbReference type="Gene3D" id="3.90.550.10">
    <property type="entry name" value="Spore Coat Polysaccharide Biosynthesis Protein SpsA, Chain A"/>
    <property type="match status" value="1"/>
</dbReference>
<evidence type="ECO:0000313" key="10">
    <source>
        <dbReference type="Proteomes" id="UP000606490"/>
    </source>
</evidence>
<comment type="similarity">
    <text evidence="1">Belongs to the glycosyltransferase 2 family.</text>
</comment>
<keyword evidence="10" id="KW-1185">Reference proteome</keyword>
<evidence type="ECO:0000256" key="1">
    <source>
        <dbReference type="ARBA" id="ARBA00006739"/>
    </source>
</evidence>
<evidence type="ECO:0000259" key="6">
    <source>
        <dbReference type="Pfam" id="PF00535"/>
    </source>
</evidence>
<sequence>MKSLQPAPEHRSALADYPAPAVPEQPTVGIAVPVLDEAAHIAQVAADILAQDYPGLREVWFVDGGSTDGTIPILAEIARSDDRVKVVHNERRGTAAALNLAFAGMRSDILIRFDAHARYAPDVARCYVAALLATGAGGVGAIARPMEASTDTGRGIVAAHRSRFGLGGAKFRDEGASGWVESVWNGGYWRHVVERTGPLREDLWRAEDNDFNERVCRQGYGLYLCPEAHAYYQPRQSLGALWRQYMGNGAGVARAAFENFRAFGLRHFIPFALVMGILAPLPVALFWPPAALVSVGVTGLYLLVLLVATFEGLRTVPGLPVLSLPAALATLHFAYGIGFLRGLAAQARVRLVRPPAERASRIAGVVLLGLAFGSPGEVASAQVAIWFAPSMDRIARDGLAATKASMELFSARGETESFQLAIRAPQSGLTNVTVRIGDLVSEEGARIAARQVEFFRVDYVTVRRGSPNWRGSNRPLGPGRYPDPLTPLASPSGDASFVVPASLTQPVWADIQVPRTARPGRYRAEIVVASDQGRVAGEVTLVVWAFALPASPALDSLFIALRRNNPQATTELLKHRLMPHPLVSLDVDPHQQPTLMARWGLKSTSIGLWSGATAEDCAMAPPPSAATVREAVAARAPGLQLYNFTADEIDRCPAAREPLKAWARTLHAAGVLNLVTVTPVPELYDDGSGQGRSAVDIWVLLPTMYDAAQARVAEVMRRGDRVWSYNALVQDDYSPKWQIDFAPINYRIMPGFMSASMHLTGLLYWSVDRWTSDAWEDVQTYRNRDGYDFPGEGMLLYPDRRAGETGVVPSMRLKWLRDGVDDYDYIHLLRQAGCIGQAAAAVAPVAVSWRNWTKDQSVLEGQRRTLGSLLDRIAKGELVCRTGESVP</sequence>
<dbReference type="RefSeq" id="WP_202828813.1">
    <property type="nucleotide sequence ID" value="NZ_JAEUXJ010000025.1"/>
</dbReference>
<dbReference type="InterPro" id="IPR029044">
    <property type="entry name" value="Nucleotide-diphossugar_trans"/>
</dbReference>
<evidence type="ECO:0000259" key="8">
    <source>
        <dbReference type="Pfam" id="PF22680"/>
    </source>
</evidence>
<dbReference type="InterPro" id="IPR025150">
    <property type="entry name" value="GH123_cat"/>
</dbReference>
<evidence type="ECO:0000259" key="7">
    <source>
        <dbReference type="Pfam" id="PF13320"/>
    </source>
</evidence>
<name>A0ABS1VCS4_9PROT</name>
<accession>A0ABS1VCS4</accession>
<feature type="transmembrane region" description="Helical" evidence="5">
    <location>
        <begin position="268"/>
        <end position="287"/>
    </location>
</feature>
<keyword evidence="5" id="KW-1133">Transmembrane helix</keyword>